<feature type="non-terminal residue" evidence="3">
    <location>
        <position position="119"/>
    </location>
</feature>
<proteinExistence type="predicted"/>
<protein>
    <submittedName>
        <fullName evidence="3">Uncharacterized protein</fullName>
    </submittedName>
</protein>
<feature type="compositionally biased region" description="Polar residues" evidence="1">
    <location>
        <begin position="1"/>
        <end position="14"/>
    </location>
</feature>
<feature type="transmembrane region" description="Helical" evidence="2">
    <location>
        <begin position="73"/>
        <end position="93"/>
    </location>
</feature>
<keyword evidence="2" id="KW-1133">Transmembrane helix</keyword>
<evidence type="ECO:0000256" key="2">
    <source>
        <dbReference type="SAM" id="Phobius"/>
    </source>
</evidence>
<reference evidence="3" key="1">
    <citation type="submission" date="2020-02" db="EMBL/GenBank/DDBJ databases">
        <authorList>
            <person name="Meier V. D."/>
        </authorList>
    </citation>
    <scope>NUCLEOTIDE SEQUENCE</scope>
    <source>
        <strain evidence="3">AVDCRST_MAG17</strain>
    </source>
</reference>
<accession>A0A6J4RRP0</accession>
<evidence type="ECO:0000256" key="1">
    <source>
        <dbReference type="SAM" id="MobiDB-lite"/>
    </source>
</evidence>
<name>A0A6J4RRP0_9ACTN</name>
<evidence type="ECO:0000313" key="3">
    <source>
        <dbReference type="EMBL" id="CAA9480361.1"/>
    </source>
</evidence>
<dbReference type="AlphaFoldDB" id="A0A6J4RRP0"/>
<organism evidence="3">
    <name type="scientific">uncultured Solirubrobacterales bacterium</name>
    <dbReference type="NCBI Taxonomy" id="768556"/>
    <lineage>
        <taxon>Bacteria</taxon>
        <taxon>Bacillati</taxon>
        <taxon>Actinomycetota</taxon>
        <taxon>Thermoleophilia</taxon>
        <taxon>Solirubrobacterales</taxon>
        <taxon>environmental samples</taxon>
    </lineage>
</organism>
<gene>
    <name evidence="3" type="ORF">AVDCRST_MAG17-118</name>
</gene>
<keyword evidence="2" id="KW-0812">Transmembrane</keyword>
<feature type="region of interest" description="Disordered" evidence="1">
    <location>
        <begin position="1"/>
        <end position="20"/>
    </location>
</feature>
<feature type="transmembrane region" description="Helical" evidence="2">
    <location>
        <begin position="38"/>
        <end position="66"/>
    </location>
</feature>
<sequence>MTDMPTSGAATGSTRPGGERRVERLAHTSVYPATVVPFAAIAAAAAVALAGAEAFWLCVPVAVLAAATAHSRLAAVLLSAFALVAAAAPVLIAPTLGPLPSPLLAVLVPALSAVAARAV</sequence>
<dbReference type="EMBL" id="CADCVV010000009">
    <property type="protein sequence ID" value="CAA9480361.1"/>
    <property type="molecule type" value="Genomic_DNA"/>
</dbReference>
<keyword evidence="2" id="KW-0472">Membrane</keyword>